<dbReference type="GO" id="GO:0005576">
    <property type="term" value="C:extracellular region"/>
    <property type="evidence" value="ECO:0007669"/>
    <property type="project" value="TreeGrafter"/>
</dbReference>
<gene>
    <name evidence="12" type="ORF">GCM10010994_56910</name>
</gene>
<comment type="caution">
    <text evidence="12">The sequence shown here is derived from an EMBL/GenBank/DDBJ whole genome shotgun (WGS) entry which is preliminary data.</text>
</comment>
<feature type="active site" description="Nucleophile" evidence="9">
    <location>
        <position position="190"/>
    </location>
</feature>
<evidence type="ECO:0000256" key="6">
    <source>
        <dbReference type="ARBA" id="ARBA00022960"/>
    </source>
</evidence>
<accession>A0A916XQ81</accession>
<evidence type="ECO:0000256" key="1">
    <source>
        <dbReference type="ARBA" id="ARBA00004752"/>
    </source>
</evidence>
<dbReference type="PANTHER" id="PTHR30582:SF24">
    <property type="entry name" value="L,D-TRANSPEPTIDASE ERFK_SRFK-RELATED"/>
    <property type="match status" value="1"/>
</dbReference>
<dbReference type="FunFam" id="2.40.440.10:FF:000002">
    <property type="entry name" value="L,D-transpeptidase ErfK/SrfK"/>
    <property type="match status" value="1"/>
</dbReference>
<keyword evidence="3" id="KW-0328">Glycosyltransferase</keyword>
<comment type="similarity">
    <text evidence="2">Belongs to the YkuD family.</text>
</comment>
<feature type="chain" id="PRO_5037157196" description="L,D-TPase catalytic domain-containing protein" evidence="10">
    <location>
        <begin position="17"/>
        <end position="221"/>
    </location>
</feature>
<dbReference type="InterPro" id="IPR050979">
    <property type="entry name" value="LD-transpeptidase"/>
</dbReference>
<feature type="active site" description="Proton donor/acceptor" evidence="9">
    <location>
        <position position="174"/>
    </location>
</feature>
<dbReference type="EMBL" id="BMGG01000012">
    <property type="protein sequence ID" value="GGC91750.1"/>
    <property type="molecule type" value="Genomic_DNA"/>
</dbReference>
<keyword evidence="4" id="KW-0808">Transferase</keyword>
<evidence type="ECO:0000256" key="5">
    <source>
        <dbReference type="ARBA" id="ARBA00022801"/>
    </source>
</evidence>
<dbReference type="CDD" id="cd16913">
    <property type="entry name" value="YkuD_like"/>
    <property type="match status" value="1"/>
</dbReference>
<dbReference type="Gene3D" id="2.40.440.10">
    <property type="entry name" value="L,D-transpeptidase catalytic domain-like"/>
    <property type="match status" value="1"/>
</dbReference>
<keyword evidence="7 9" id="KW-0573">Peptidoglycan synthesis</keyword>
<organism evidence="12 13">
    <name type="scientific">Chelatococcus reniformis</name>
    <dbReference type="NCBI Taxonomy" id="1494448"/>
    <lineage>
        <taxon>Bacteria</taxon>
        <taxon>Pseudomonadati</taxon>
        <taxon>Pseudomonadota</taxon>
        <taxon>Alphaproteobacteria</taxon>
        <taxon>Hyphomicrobiales</taxon>
        <taxon>Chelatococcaceae</taxon>
        <taxon>Chelatococcus</taxon>
    </lineage>
</organism>
<dbReference type="GO" id="GO:0016757">
    <property type="term" value="F:glycosyltransferase activity"/>
    <property type="evidence" value="ECO:0007669"/>
    <property type="project" value="UniProtKB-KW"/>
</dbReference>
<evidence type="ECO:0000256" key="4">
    <source>
        <dbReference type="ARBA" id="ARBA00022679"/>
    </source>
</evidence>
<dbReference type="GO" id="GO:0008360">
    <property type="term" value="P:regulation of cell shape"/>
    <property type="evidence" value="ECO:0007669"/>
    <property type="project" value="UniProtKB-UniRule"/>
</dbReference>
<dbReference type="PANTHER" id="PTHR30582">
    <property type="entry name" value="L,D-TRANSPEPTIDASE"/>
    <property type="match status" value="1"/>
</dbReference>
<keyword evidence="13" id="KW-1185">Reference proteome</keyword>
<evidence type="ECO:0000256" key="8">
    <source>
        <dbReference type="ARBA" id="ARBA00023316"/>
    </source>
</evidence>
<dbReference type="GO" id="GO:0071555">
    <property type="term" value="P:cell wall organization"/>
    <property type="evidence" value="ECO:0007669"/>
    <property type="project" value="UniProtKB-UniRule"/>
</dbReference>
<dbReference type="SUPFAM" id="SSF141523">
    <property type="entry name" value="L,D-transpeptidase catalytic domain-like"/>
    <property type="match status" value="1"/>
</dbReference>
<dbReference type="RefSeq" id="WP_244642269.1">
    <property type="nucleotide sequence ID" value="NZ_BMGG01000012.1"/>
</dbReference>
<proteinExistence type="inferred from homology"/>
<keyword evidence="6 9" id="KW-0133">Cell shape</keyword>
<sequence length="221" mass="23961">MLTRRLFIAGTPLALAACTNRMGAPDMTASIPVTDPYYASMYAAIDDDRFPIAAIDLSQIDPAFLRREVAYPTSEQPGTIIIDPGHHYLYLVRAGGRAIRYGVGVGREGFGWSGAATIQRKAAWPVWTPPAEMVARDPKAAPWAKGMPGGPENPLGARAMYLYQNGRDTLYRIHGTNEPWTIGQSLSSGCIRMLNQDVINLYNGTPLGTRVVVLPSRGGEA</sequence>
<reference evidence="12" key="1">
    <citation type="journal article" date="2014" name="Int. J. Syst. Evol. Microbiol.">
        <title>Complete genome sequence of Corynebacterium casei LMG S-19264T (=DSM 44701T), isolated from a smear-ripened cheese.</title>
        <authorList>
            <consortium name="US DOE Joint Genome Institute (JGI-PGF)"/>
            <person name="Walter F."/>
            <person name="Albersmeier A."/>
            <person name="Kalinowski J."/>
            <person name="Ruckert C."/>
        </authorList>
    </citation>
    <scope>NUCLEOTIDE SEQUENCE</scope>
    <source>
        <strain evidence="12">CGMCC 1.12919</strain>
    </source>
</reference>
<keyword evidence="5" id="KW-0378">Hydrolase</keyword>
<evidence type="ECO:0000256" key="2">
    <source>
        <dbReference type="ARBA" id="ARBA00005992"/>
    </source>
</evidence>
<comment type="pathway">
    <text evidence="1 9">Cell wall biogenesis; peptidoglycan biosynthesis.</text>
</comment>
<dbReference type="AlphaFoldDB" id="A0A916XQ81"/>
<dbReference type="InterPro" id="IPR038063">
    <property type="entry name" value="Transpep_catalytic_dom"/>
</dbReference>
<evidence type="ECO:0000256" key="7">
    <source>
        <dbReference type="ARBA" id="ARBA00022984"/>
    </source>
</evidence>
<dbReference type="PROSITE" id="PS51257">
    <property type="entry name" value="PROKAR_LIPOPROTEIN"/>
    <property type="match status" value="1"/>
</dbReference>
<dbReference type="GO" id="GO:0071972">
    <property type="term" value="F:peptidoglycan L,D-transpeptidase activity"/>
    <property type="evidence" value="ECO:0007669"/>
    <property type="project" value="TreeGrafter"/>
</dbReference>
<protein>
    <recommendedName>
        <fullName evidence="11">L,D-TPase catalytic domain-containing protein</fullName>
    </recommendedName>
</protein>
<feature type="domain" description="L,D-TPase catalytic" evidence="11">
    <location>
        <begin position="78"/>
        <end position="214"/>
    </location>
</feature>
<feature type="signal peptide" evidence="10">
    <location>
        <begin position="1"/>
        <end position="16"/>
    </location>
</feature>
<reference evidence="12" key="2">
    <citation type="submission" date="2020-09" db="EMBL/GenBank/DDBJ databases">
        <authorList>
            <person name="Sun Q."/>
            <person name="Zhou Y."/>
        </authorList>
    </citation>
    <scope>NUCLEOTIDE SEQUENCE</scope>
    <source>
        <strain evidence="12">CGMCC 1.12919</strain>
    </source>
</reference>
<evidence type="ECO:0000256" key="9">
    <source>
        <dbReference type="PROSITE-ProRule" id="PRU01373"/>
    </source>
</evidence>
<evidence type="ECO:0000313" key="13">
    <source>
        <dbReference type="Proteomes" id="UP000637002"/>
    </source>
</evidence>
<dbReference type="GO" id="GO:0018104">
    <property type="term" value="P:peptidoglycan-protein cross-linking"/>
    <property type="evidence" value="ECO:0007669"/>
    <property type="project" value="TreeGrafter"/>
</dbReference>
<evidence type="ECO:0000256" key="10">
    <source>
        <dbReference type="SAM" id="SignalP"/>
    </source>
</evidence>
<keyword evidence="10" id="KW-0732">Signal</keyword>
<name>A0A916XQ81_9HYPH</name>
<dbReference type="InterPro" id="IPR005490">
    <property type="entry name" value="LD_TPept_cat_dom"/>
</dbReference>
<dbReference type="PROSITE" id="PS52029">
    <property type="entry name" value="LD_TPASE"/>
    <property type="match status" value="1"/>
</dbReference>
<evidence type="ECO:0000259" key="11">
    <source>
        <dbReference type="PROSITE" id="PS52029"/>
    </source>
</evidence>
<evidence type="ECO:0000313" key="12">
    <source>
        <dbReference type="EMBL" id="GGC91750.1"/>
    </source>
</evidence>
<keyword evidence="8 9" id="KW-0961">Cell wall biogenesis/degradation</keyword>
<dbReference type="Pfam" id="PF03734">
    <property type="entry name" value="YkuD"/>
    <property type="match status" value="1"/>
</dbReference>
<dbReference type="Proteomes" id="UP000637002">
    <property type="component" value="Unassembled WGS sequence"/>
</dbReference>
<evidence type="ECO:0000256" key="3">
    <source>
        <dbReference type="ARBA" id="ARBA00022676"/>
    </source>
</evidence>